<dbReference type="InterPro" id="IPR051531">
    <property type="entry name" value="N-acetyltransferase"/>
</dbReference>
<name>M3A417_PSEFD</name>
<gene>
    <name evidence="2" type="ORF">MYCFIDRAFT_34368</name>
</gene>
<accession>M3A417</accession>
<evidence type="ECO:0000313" key="3">
    <source>
        <dbReference type="Proteomes" id="UP000016932"/>
    </source>
</evidence>
<dbReference type="GO" id="GO:0016747">
    <property type="term" value="F:acyltransferase activity, transferring groups other than amino-acyl groups"/>
    <property type="evidence" value="ECO:0007669"/>
    <property type="project" value="InterPro"/>
</dbReference>
<proteinExistence type="predicted"/>
<protein>
    <recommendedName>
        <fullName evidence="1">N-acetyltransferase domain-containing protein</fullName>
    </recommendedName>
</protein>
<dbReference type="RefSeq" id="XP_007929627.1">
    <property type="nucleotide sequence ID" value="XM_007931436.1"/>
</dbReference>
<dbReference type="PANTHER" id="PTHR43792">
    <property type="entry name" value="GNAT FAMILY, PUTATIVE (AFU_ORTHOLOGUE AFUA_3G00765)-RELATED-RELATED"/>
    <property type="match status" value="1"/>
</dbReference>
<dbReference type="Proteomes" id="UP000016932">
    <property type="component" value="Unassembled WGS sequence"/>
</dbReference>
<dbReference type="OrthoDB" id="630895at2759"/>
<dbReference type="EMBL" id="KB446562">
    <property type="protein sequence ID" value="EME79361.1"/>
    <property type="molecule type" value="Genomic_DNA"/>
</dbReference>
<evidence type="ECO:0000313" key="2">
    <source>
        <dbReference type="EMBL" id="EME79361.1"/>
    </source>
</evidence>
<dbReference type="GeneID" id="19338988"/>
<dbReference type="PANTHER" id="PTHR43792:SF1">
    <property type="entry name" value="N-ACETYLTRANSFERASE DOMAIN-CONTAINING PROTEIN"/>
    <property type="match status" value="1"/>
</dbReference>
<keyword evidence="3" id="KW-1185">Reference proteome</keyword>
<organism evidence="2 3">
    <name type="scientific">Pseudocercospora fijiensis (strain CIRAD86)</name>
    <name type="common">Black leaf streak disease fungus</name>
    <name type="synonym">Mycosphaerella fijiensis</name>
    <dbReference type="NCBI Taxonomy" id="383855"/>
    <lineage>
        <taxon>Eukaryota</taxon>
        <taxon>Fungi</taxon>
        <taxon>Dikarya</taxon>
        <taxon>Ascomycota</taxon>
        <taxon>Pezizomycotina</taxon>
        <taxon>Dothideomycetes</taxon>
        <taxon>Dothideomycetidae</taxon>
        <taxon>Mycosphaerellales</taxon>
        <taxon>Mycosphaerellaceae</taxon>
        <taxon>Pseudocercospora</taxon>
    </lineage>
</organism>
<sequence>MSKETSIETPRLLLRAAQVEDADSLYEAFSDSEVMRYWSELPHTLERTQQWLSSMLSSPQNGTTDFVIVLKDSSQVIGKIGIFYPRPSNEIGFLLARKFWGQGLAKEALKALLGYLFSLERMDCSTSPSEPSPGPGYNCLSDSEIRGRWAYPSITADTDPRNAASIGLLKSCGFVESGMVRNTLLLGEEWCDSLYLRLGRETWVERQD</sequence>
<dbReference type="Pfam" id="PF13302">
    <property type="entry name" value="Acetyltransf_3"/>
    <property type="match status" value="1"/>
</dbReference>
<dbReference type="VEuPathDB" id="FungiDB:MYCFIDRAFT_34368"/>
<evidence type="ECO:0000259" key="1">
    <source>
        <dbReference type="PROSITE" id="PS51186"/>
    </source>
</evidence>
<dbReference type="InterPro" id="IPR016181">
    <property type="entry name" value="Acyl_CoA_acyltransferase"/>
</dbReference>
<dbReference type="HOGENOM" id="CLU_013985_3_6_1"/>
<dbReference type="AlphaFoldDB" id="M3A417"/>
<dbReference type="InterPro" id="IPR000182">
    <property type="entry name" value="GNAT_dom"/>
</dbReference>
<feature type="domain" description="N-acetyltransferase" evidence="1">
    <location>
        <begin position="12"/>
        <end position="201"/>
    </location>
</feature>
<dbReference type="KEGG" id="pfj:MYCFIDRAFT_34368"/>
<dbReference type="Gene3D" id="3.40.630.30">
    <property type="match status" value="1"/>
</dbReference>
<dbReference type="SUPFAM" id="SSF55729">
    <property type="entry name" value="Acyl-CoA N-acyltransferases (Nat)"/>
    <property type="match status" value="2"/>
</dbReference>
<dbReference type="eggNOG" id="ENOG502RHDN">
    <property type="taxonomic scope" value="Eukaryota"/>
</dbReference>
<dbReference type="PROSITE" id="PS51186">
    <property type="entry name" value="GNAT"/>
    <property type="match status" value="1"/>
</dbReference>
<reference evidence="2 3" key="1">
    <citation type="journal article" date="2012" name="PLoS Pathog.">
        <title>Diverse lifestyles and strategies of plant pathogenesis encoded in the genomes of eighteen Dothideomycetes fungi.</title>
        <authorList>
            <person name="Ohm R.A."/>
            <person name="Feau N."/>
            <person name="Henrissat B."/>
            <person name="Schoch C.L."/>
            <person name="Horwitz B.A."/>
            <person name="Barry K.W."/>
            <person name="Condon B.J."/>
            <person name="Copeland A.C."/>
            <person name="Dhillon B."/>
            <person name="Glaser F."/>
            <person name="Hesse C.N."/>
            <person name="Kosti I."/>
            <person name="LaButti K."/>
            <person name="Lindquist E.A."/>
            <person name="Lucas S."/>
            <person name="Salamov A.A."/>
            <person name="Bradshaw R.E."/>
            <person name="Ciuffetti L."/>
            <person name="Hamelin R.C."/>
            <person name="Kema G.H.J."/>
            <person name="Lawrence C."/>
            <person name="Scott J.A."/>
            <person name="Spatafora J.W."/>
            <person name="Turgeon B.G."/>
            <person name="de Wit P.J.G.M."/>
            <person name="Zhong S."/>
            <person name="Goodwin S.B."/>
            <person name="Grigoriev I.V."/>
        </authorList>
    </citation>
    <scope>NUCLEOTIDE SEQUENCE [LARGE SCALE GENOMIC DNA]</scope>
    <source>
        <strain evidence="2 3">CIRAD86</strain>
    </source>
</reference>